<dbReference type="InterPro" id="IPR046342">
    <property type="entry name" value="CBS_dom_sf"/>
</dbReference>
<dbReference type="GO" id="GO:0003676">
    <property type="term" value="F:nucleic acid binding"/>
    <property type="evidence" value="ECO:0007669"/>
    <property type="project" value="InterPro"/>
</dbReference>
<dbReference type="PANTHER" id="PTHR30231:SF41">
    <property type="entry name" value="DNA POLYMERASE III SUBUNIT EPSILON"/>
    <property type="match status" value="1"/>
</dbReference>
<dbReference type="PROSITE" id="PS51371">
    <property type="entry name" value="CBS"/>
    <property type="match status" value="2"/>
</dbReference>
<dbReference type="InterPro" id="IPR005105">
    <property type="entry name" value="GlnD_Uridyltrans_N"/>
</dbReference>
<sequence length="708" mass="75210">MRKTSGATPLAALDAVALDTETTGLDAAAARIVQLGAVAVAAGKVKHDDSFEMLVDPRIAIPGAATRIHGITNAMVRDAPAWPRAAEALGAYVAGRVVIGYSIGFDLAVMAAEAERVGIVLDKARTLCVRLLATVAGARLPDNSLDTIAAWLGVAVEGRHSALGDAIAAADIFVALLPKLAGRGVRTLAEAERACLSLAGELDQHHRAGWAAPVSRPDRFASRQALGAVDPFAYRHRIGELMSAPPVVARERDTLRDAIAQMVGRGIGALLVSADGEPGALLSDYAIVTERDVMRRIAASGADAFTLPLGEIANRPVKSIRAAAFAYRAIGRMDRLKVRHLAVRDEDGRLAGIVSARDLLRLRAGAAISLDDDIEAAGDAEAMAAAWATLPAVARGLIEEEIDARTIAEIVSEELRGLTRRAAAIAETEMLAEGRGAPPCPYAVMVLGSAGRGESLLAPDQDNAIVFAEGEPGGREDLWFAALGDKIATMLDAAGVPFCTGGVMAKNPEWRGSSATWRERIANWIARSRPEDLLNVDIFFDMVAVAGEARLASELFNLAYELGSRHTEFAKLLGERLFARSSPFTLLGGFHTHEGRLDLKMFGLFPAVALARTLAIRHDIRLHSTRARLEALIGNGIGGEADLNRVIRAHALMMRLLLAQQSRDLLAGIPASNRVETAALSRDEQAELKAALKTIQIVPDLARDLMFG</sequence>
<dbReference type="Gene3D" id="3.10.580.10">
    <property type="entry name" value="CBS-domain"/>
    <property type="match status" value="1"/>
</dbReference>
<evidence type="ECO:0000259" key="4">
    <source>
        <dbReference type="PROSITE" id="PS51371"/>
    </source>
</evidence>
<name>A0A5B8KYD3_9HYPH</name>
<dbReference type="Proteomes" id="UP000321389">
    <property type="component" value="Chromosome"/>
</dbReference>
<dbReference type="SUPFAM" id="SSF53098">
    <property type="entry name" value="Ribonuclease H-like"/>
    <property type="match status" value="1"/>
</dbReference>
<dbReference type="InterPro" id="IPR036397">
    <property type="entry name" value="RNaseH_sf"/>
</dbReference>
<dbReference type="PANTHER" id="PTHR30231">
    <property type="entry name" value="DNA POLYMERASE III SUBUNIT EPSILON"/>
    <property type="match status" value="1"/>
</dbReference>
<proteinExistence type="predicted"/>
<gene>
    <name evidence="5" type="ORF">FQ775_09420</name>
</gene>
<evidence type="ECO:0000256" key="3">
    <source>
        <dbReference type="PROSITE-ProRule" id="PRU00703"/>
    </source>
</evidence>
<dbReference type="RefSeq" id="WP_146299230.1">
    <property type="nucleotide sequence ID" value="NZ_CP042301.2"/>
</dbReference>
<protein>
    <submittedName>
        <fullName evidence="5">CBS domain-containing protein</fullName>
    </submittedName>
</protein>
<dbReference type="GO" id="GO:0008773">
    <property type="term" value="F:[protein-PII] uridylyltransferase activity"/>
    <property type="evidence" value="ECO:0007669"/>
    <property type="project" value="InterPro"/>
</dbReference>
<dbReference type="AlphaFoldDB" id="A0A5B8KYD3"/>
<organism evidence="5 6">
    <name type="scientific">Nitratireductor mangrovi</name>
    <dbReference type="NCBI Taxonomy" id="2599600"/>
    <lineage>
        <taxon>Bacteria</taxon>
        <taxon>Pseudomonadati</taxon>
        <taxon>Pseudomonadota</taxon>
        <taxon>Alphaproteobacteria</taxon>
        <taxon>Hyphomicrobiales</taxon>
        <taxon>Phyllobacteriaceae</taxon>
        <taxon>Nitratireductor</taxon>
    </lineage>
</organism>
<dbReference type="FunFam" id="3.30.420.10:FF:000045">
    <property type="entry name" value="3'-5' exonuclease DinG"/>
    <property type="match status" value="1"/>
</dbReference>
<keyword evidence="6" id="KW-1185">Reference proteome</keyword>
<dbReference type="KEGG" id="niy:FQ775_09420"/>
<dbReference type="Pfam" id="PF00929">
    <property type="entry name" value="RNase_T"/>
    <property type="match status" value="1"/>
</dbReference>
<dbReference type="Gene3D" id="3.30.420.10">
    <property type="entry name" value="Ribonuclease H-like superfamily/Ribonuclease H"/>
    <property type="match status" value="1"/>
</dbReference>
<dbReference type="SMART" id="SM00116">
    <property type="entry name" value="CBS"/>
    <property type="match status" value="2"/>
</dbReference>
<dbReference type="GO" id="GO:0045004">
    <property type="term" value="P:DNA replication proofreading"/>
    <property type="evidence" value="ECO:0007669"/>
    <property type="project" value="TreeGrafter"/>
</dbReference>
<dbReference type="InterPro" id="IPR012337">
    <property type="entry name" value="RNaseH-like_sf"/>
</dbReference>
<dbReference type="GO" id="GO:0005829">
    <property type="term" value="C:cytosol"/>
    <property type="evidence" value="ECO:0007669"/>
    <property type="project" value="TreeGrafter"/>
</dbReference>
<dbReference type="SUPFAM" id="SSF54631">
    <property type="entry name" value="CBS-domain pair"/>
    <property type="match status" value="1"/>
</dbReference>
<dbReference type="Pfam" id="PF00571">
    <property type="entry name" value="CBS"/>
    <property type="match status" value="2"/>
</dbReference>
<evidence type="ECO:0000313" key="6">
    <source>
        <dbReference type="Proteomes" id="UP000321389"/>
    </source>
</evidence>
<accession>A0A5B8KYD3</accession>
<dbReference type="Pfam" id="PF10335">
    <property type="entry name" value="DUF294_C"/>
    <property type="match status" value="1"/>
</dbReference>
<dbReference type="OrthoDB" id="9808528at2"/>
<reference evidence="5" key="1">
    <citation type="submission" date="2020-04" db="EMBL/GenBank/DDBJ databases">
        <title>Nitratireductor sp. nov. isolated from mangrove soil.</title>
        <authorList>
            <person name="Ye Y."/>
        </authorList>
    </citation>
    <scope>NUCLEOTIDE SEQUENCE</scope>
    <source>
        <strain evidence="5">SY7</strain>
    </source>
</reference>
<dbReference type="InterPro" id="IPR013520">
    <property type="entry name" value="Ribonucl_H"/>
</dbReference>
<feature type="domain" description="CBS" evidence="4">
    <location>
        <begin position="242"/>
        <end position="304"/>
    </location>
</feature>
<evidence type="ECO:0000313" key="5">
    <source>
        <dbReference type="EMBL" id="QDZ00582.1"/>
    </source>
</evidence>
<keyword evidence="3" id="KW-0129">CBS domain</keyword>
<evidence type="ECO:0000256" key="2">
    <source>
        <dbReference type="ARBA" id="ARBA00026073"/>
    </source>
</evidence>
<dbReference type="SMART" id="SM00479">
    <property type="entry name" value="EXOIII"/>
    <property type="match status" value="1"/>
</dbReference>
<evidence type="ECO:0000256" key="1">
    <source>
        <dbReference type="ARBA" id="ARBA00025483"/>
    </source>
</evidence>
<dbReference type="GO" id="GO:0008408">
    <property type="term" value="F:3'-5' exonuclease activity"/>
    <property type="evidence" value="ECO:0007669"/>
    <property type="project" value="TreeGrafter"/>
</dbReference>
<dbReference type="Pfam" id="PF03445">
    <property type="entry name" value="DUF294"/>
    <property type="match status" value="1"/>
</dbReference>
<dbReference type="InterPro" id="IPR000644">
    <property type="entry name" value="CBS_dom"/>
</dbReference>
<feature type="domain" description="CBS" evidence="4">
    <location>
        <begin position="313"/>
        <end position="370"/>
    </location>
</feature>
<dbReference type="EMBL" id="CP042301">
    <property type="protein sequence ID" value="QDZ00582.1"/>
    <property type="molecule type" value="Genomic_DNA"/>
</dbReference>
<dbReference type="InterPro" id="IPR018821">
    <property type="entry name" value="DUF294_put_nucleoTrafse_sb-bd"/>
</dbReference>
<comment type="function">
    <text evidence="1">DNA polymerase III is a complex, multichain enzyme responsible for most of the replicative synthesis in bacteria. The epsilon subunit contain the editing function and is a proofreading 3'-5' exonuclease.</text>
</comment>
<dbReference type="CDD" id="cd05401">
    <property type="entry name" value="NT_GlnE_GlnD_like"/>
    <property type="match status" value="1"/>
</dbReference>
<comment type="subunit">
    <text evidence="2">DNA polymerase III contains a core (composed of alpha, epsilon and theta chains) that associates with a tau subunit. This core dimerizes to form the POLIII' complex. PolIII' associates with the gamma complex (composed of gamma, delta, delta', psi and chi chains) and with the beta chain to form the complete DNA polymerase III complex.</text>
</comment>
<dbReference type="CDD" id="cd06127">
    <property type="entry name" value="DEDDh"/>
    <property type="match status" value="1"/>
</dbReference>